<proteinExistence type="predicted"/>
<gene>
    <name evidence="1" type="ORF">BU085_04495</name>
</gene>
<dbReference type="RefSeq" id="WP_049416332.1">
    <property type="nucleotide sequence ID" value="NZ_CP118973.1"/>
</dbReference>
<organism evidence="1 2">
    <name type="scientific">Staphylococcus warneri</name>
    <dbReference type="NCBI Taxonomy" id="1292"/>
    <lineage>
        <taxon>Bacteria</taxon>
        <taxon>Bacillati</taxon>
        <taxon>Bacillota</taxon>
        <taxon>Bacilli</taxon>
        <taxon>Bacillales</taxon>
        <taxon>Staphylococcaceae</taxon>
        <taxon>Staphylococcus</taxon>
    </lineage>
</organism>
<protein>
    <submittedName>
        <fullName evidence="1">Uncharacterized protein</fullName>
    </submittedName>
</protein>
<dbReference type="STRING" id="1194526.A284_07995"/>
<dbReference type="Proteomes" id="UP000240717">
    <property type="component" value="Unassembled WGS sequence"/>
</dbReference>
<accession>A0A2T4Q1G7</accession>
<dbReference type="AlphaFoldDB" id="A0A2T4Q1G7"/>
<name>A0A2T4Q1G7_STAWA</name>
<evidence type="ECO:0000313" key="2">
    <source>
        <dbReference type="Proteomes" id="UP000240717"/>
    </source>
</evidence>
<sequence length="179" mass="20498">MVKRTLETIDGVEYALVEVKGKKVKVPNEDIKIAEKHGVSYRIIQRRLYRGWSVKDAVLPKILYTNSKAEVEDGVLYRIIKAGDKTYRISDEDLKKAEDNGVSKDSLVSRLRNGNYTLEQALTYPKGKRTIAKKYDIDGRRMTMEEIAKKGFISLATVKYRIKHGYKGLEILKGKEKTN</sequence>
<comment type="caution">
    <text evidence="1">The sequence shown here is derived from an EMBL/GenBank/DDBJ whole genome shotgun (WGS) entry which is preliminary data.</text>
</comment>
<dbReference type="EMBL" id="PZEV01000011">
    <property type="protein sequence ID" value="PTI51531.1"/>
    <property type="molecule type" value="Genomic_DNA"/>
</dbReference>
<evidence type="ECO:0000313" key="1">
    <source>
        <dbReference type="EMBL" id="PTI51531.1"/>
    </source>
</evidence>
<reference evidence="1 2" key="1">
    <citation type="journal article" date="2016" name="Front. Microbiol.">
        <title>Comprehensive Phylogenetic Analysis of Bovine Non-aureus Staphylococci Species Based on Whole-Genome Sequencing.</title>
        <authorList>
            <person name="Naushad S."/>
            <person name="Barkema H.W."/>
            <person name="Luby C."/>
            <person name="Condas L.A."/>
            <person name="Nobrega D.B."/>
            <person name="Carson D.A."/>
            <person name="De Buck J."/>
        </authorList>
    </citation>
    <scope>NUCLEOTIDE SEQUENCE [LARGE SCALE GENOMIC DNA]</scope>
    <source>
        <strain evidence="1 2">SNUC 2993</strain>
    </source>
</reference>